<accession>A0ABU5SUS3</accession>
<dbReference type="Proteomes" id="UP001302329">
    <property type="component" value="Unassembled WGS sequence"/>
</dbReference>
<proteinExistence type="predicted"/>
<dbReference type="RefSeq" id="WP_323356202.1">
    <property type="nucleotide sequence ID" value="NZ_JAYGHY010000013.1"/>
</dbReference>
<organism evidence="1 2">
    <name type="scientific">Cyanobium gracile UHCC 0281</name>
    <dbReference type="NCBI Taxonomy" id="3110309"/>
    <lineage>
        <taxon>Bacteria</taxon>
        <taxon>Bacillati</taxon>
        <taxon>Cyanobacteriota</taxon>
        <taxon>Cyanophyceae</taxon>
        <taxon>Synechococcales</taxon>
        <taxon>Prochlorococcaceae</taxon>
        <taxon>Cyanobium</taxon>
    </lineage>
</organism>
<evidence type="ECO:0000313" key="1">
    <source>
        <dbReference type="EMBL" id="MEA5442112.1"/>
    </source>
</evidence>
<comment type="caution">
    <text evidence="1">The sequence shown here is derived from an EMBL/GenBank/DDBJ whole genome shotgun (WGS) entry which is preliminary data.</text>
</comment>
<protein>
    <submittedName>
        <fullName evidence="1">Toxin</fullName>
    </submittedName>
</protein>
<name>A0ABU5SUS3_9CYAN</name>
<dbReference type="EMBL" id="JAYGHY010000013">
    <property type="protein sequence ID" value="MEA5442112.1"/>
    <property type="molecule type" value="Genomic_DNA"/>
</dbReference>
<reference evidence="1 2" key="1">
    <citation type="submission" date="2023-12" db="EMBL/GenBank/DDBJ databases">
        <title>Baltic Sea Cyanobacteria.</title>
        <authorList>
            <person name="Delbaje E."/>
            <person name="Fewer D.P."/>
            <person name="Shishido T.K."/>
        </authorList>
    </citation>
    <scope>NUCLEOTIDE SEQUENCE [LARGE SCALE GENOMIC DNA]</scope>
    <source>
        <strain evidence="1 2">UHCC 0281</strain>
    </source>
</reference>
<evidence type="ECO:0000313" key="2">
    <source>
        <dbReference type="Proteomes" id="UP001302329"/>
    </source>
</evidence>
<gene>
    <name evidence="1" type="ORF">VB739_06065</name>
</gene>
<sequence>MKPFRWSSGKNEVLQLQRGVSFEAVVVAIESGDLLDIVEHPNQGRYPGQRILVVLISGYAHLVPYVEADDHLFLKTIIPSRKATIAYRPGDAP</sequence>
<keyword evidence="2" id="KW-1185">Reference proteome</keyword>